<proteinExistence type="predicted"/>
<reference evidence="2" key="1">
    <citation type="submission" date="2020-05" db="EMBL/GenBank/DDBJ databases">
        <title>Frigoriglobus tundricola gen. nov., sp. nov., a psychrotolerant cellulolytic planctomycete of the family Gemmataceae with two divergent copies of 16S rRNA gene.</title>
        <authorList>
            <person name="Kulichevskaya I.S."/>
            <person name="Ivanova A.A."/>
            <person name="Naumoff D.G."/>
            <person name="Beletsky A.V."/>
            <person name="Rijpstra W.I.C."/>
            <person name="Sinninghe Damste J.S."/>
            <person name="Mardanov A.V."/>
            <person name="Ravin N.V."/>
            <person name="Dedysh S.N."/>
        </authorList>
    </citation>
    <scope>NUCLEOTIDE SEQUENCE [LARGE SCALE GENOMIC DNA]</scope>
    <source>
        <strain evidence="2">PL17</strain>
    </source>
</reference>
<name>A0A6M5Z760_9BACT</name>
<evidence type="ECO:0000313" key="2">
    <source>
        <dbReference type="Proteomes" id="UP000503447"/>
    </source>
</evidence>
<organism evidence="1 2">
    <name type="scientific">Frigoriglobus tundricola</name>
    <dbReference type="NCBI Taxonomy" id="2774151"/>
    <lineage>
        <taxon>Bacteria</taxon>
        <taxon>Pseudomonadati</taxon>
        <taxon>Planctomycetota</taxon>
        <taxon>Planctomycetia</taxon>
        <taxon>Gemmatales</taxon>
        <taxon>Gemmataceae</taxon>
        <taxon>Frigoriglobus</taxon>
    </lineage>
</organism>
<dbReference type="AlphaFoldDB" id="A0A6M5Z760"/>
<gene>
    <name evidence="1" type="ORF">FTUN_8863</name>
</gene>
<evidence type="ECO:0000313" key="1">
    <source>
        <dbReference type="EMBL" id="QJX01224.1"/>
    </source>
</evidence>
<dbReference type="Proteomes" id="UP000503447">
    <property type="component" value="Chromosome"/>
</dbReference>
<protein>
    <submittedName>
        <fullName evidence="1">Uncharacterized protein</fullName>
    </submittedName>
</protein>
<dbReference type="KEGG" id="ftj:FTUN_8863"/>
<dbReference type="EMBL" id="CP053452">
    <property type="protein sequence ID" value="QJX01224.1"/>
    <property type="molecule type" value="Genomic_DNA"/>
</dbReference>
<accession>A0A6M5Z760</accession>
<keyword evidence="2" id="KW-1185">Reference proteome</keyword>
<sequence length="89" mass="9361">MLAVSNAEGNSLGACVRNLVAVLKEGNYGRRAVLIRDRRCKAPGKSTADTLAGFDRLGGVYLLAGPEELGVLNAIYNTLSDVPSVLATR</sequence>